<dbReference type="PIRSF" id="PIRSF000876">
    <property type="entry name" value="RR_chemtxs_CheB"/>
    <property type="match status" value="1"/>
</dbReference>
<dbReference type="HAMAP" id="MF_00099">
    <property type="entry name" value="CheB_chemtxs"/>
    <property type="match status" value="1"/>
</dbReference>
<dbReference type="EMBL" id="CP073344">
    <property type="protein sequence ID" value="UTW02743.1"/>
    <property type="molecule type" value="Genomic_DNA"/>
</dbReference>
<dbReference type="PANTHER" id="PTHR42872:SF3">
    <property type="entry name" value="PROTEIN-GLUTAMATE METHYLESTERASE_PROTEIN-GLUTAMINE GLUTAMINASE 1"/>
    <property type="match status" value="1"/>
</dbReference>
<evidence type="ECO:0000256" key="5">
    <source>
        <dbReference type="PROSITE-ProRule" id="PRU00050"/>
    </source>
</evidence>
<accession>A0ABY5GS18</accession>
<evidence type="ECO:0000259" key="8">
    <source>
        <dbReference type="PROSITE" id="PS50110"/>
    </source>
</evidence>
<feature type="region of interest" description="Disordered" evidence="7">
    <location>
        <begin position="137"/>
        <end position="157"/>
    </location>
</feature>
<evidence type="ECO:0000256" key="7">
    <source>
        <dbReference type="SAM" id="MobiDB-lite"/>
    </source>
</evidence>
<dbReference type="Gene3D" id="3.40.50.2300">
    <property type="match status" value="1"/>
</dbReference>
<keyword evidence="4" id="KW-0963">Cytoplasm</keyword>
<protein>
    <recommendedName>
        <fullName evidence="4">Protein-glutamate methylesterase/protein-glutamine glutaminase</fullName>
        <ecNumber evidence="4">3.1.1.61</ecNumber>
        <ecNumber evidence="4">3.5.1.44</ecNumber>
    </recommendedName>
</protein>
<dbReference type="CDD" id="cd17541">
    <property type="entry name" value="REC_CheB-like"/>
    <property type="match status" value="1"/>
</dbReference>
<feature type="active site" evidence="4 5">
    <location>
        <position position="202"/>
    </location>
</feature>
<keyword evidence="1 4" id="KW-0145">Chemotaxis</keyword>
<feature type="domain" description="Response regulatory" evidence="8">
    <location>
        <begin position="4"/>
        <end position="121"/>
    </location>
</feature>
<evidence type="ECO:0000313" key="11">
    <source>
        <dbReference type="Proteomes" id="UP001059950"/>
    </source>
</evidence>
<evidence type="ECO:0000259" key="9">
    <source>
        <dbReference type="PROSITE" id="PS50122"/>
    </source>
</evidence>
<evidence type="ECO:0000256" key="4">
    <source>
        <dbReference type="HAMAP-Rule" id="MF_00099"/>
    </source>
</evidence>
<dbReference type="Gene3D" id="3.40.50.180">
    <property type="entry name" value="Methylesterase CheB, C-terminal domain"/>
    <property type="match status" value="1"/>
</dbReference>
<comment type="subcellular location">
    <subcellularLocation>
        <location evidence="4">Cytoplasm</location>
    </subcellularLocation>
</comment>
<dbReference type="PROSITE" id="PS50122">
    <property type="entry name" value="CHEB"/>
    <property type="match status" value="1"/>
</dbReference>
<comment type="function">
    <text evidence="4">Involved in chemotaxis. Part of a chemotaxis signal transduction system that modulates chemotaxis in response to various stimuli. Catalyzes the demethylation of specific methylglutamate residues introduced into the chemoreceptors (methyl-accepting chemotaxis proteins or MCP) by CheR. Also mediates the irreversible deamidation of specific glutamine residues to glutamic acid.</text>
</comment>
<comment type="catalytic activity">
    <reaction evidence="4">
        <text>L-glutaminyl-[protein] + H2O = L-glutamyl-[protein] + NH4(+)</text>
        <dbReference type="Rhea" id="RHEA:16441"/>
        <dbReference type="Rhea" id="RHEA-COMP:10207"/>
        <dbReference type="Rhea" id="RHEA-COMP:10208"/>
        <dbReference type="ChEBI" id="CHEBI:15377"/>
        <dbReference type="ChEBI" id="CHEBI:28938"/>
        <dbReference type="ChEBI" id="CHEBI:29973"/>
        <dbReference type="ChEBI" id="CHEBI:30011"/>
        <dbReference type="EC" id="3.5.1.44"/>
    </reaction>
</comment>
<comment type="PTM">
    <text evidence="4">Phosphorylated by CheA. Phosphorylation of the N-terminal regulatory domain activates the methylesterase activity.</text>
</comment>
<keyword evidence="11" id="KW-1185">Reference proteome</keyword>
<dbReference type="InterPro" id="IPR000673">
    <property type="entry name" value="Sig_transdc_resp-reg_Me-estase"/>
</dbReference>
<dbReference type="NCBIfam" id="NF001965">
    <property type="entry name" value="PRK00742.1"/>
    <property type="match status" value="1"/>
</dbReference>
<comment type="domain">
    <text evidence="4">Contains a C-terminal catalytic domain, and an N-terminal region which modulates catalytic activity.</text>
</comment>
<feature type="modified residue" description="4-aspartylphosphate" evidence="4 6">
    <location>
        <position position="55"/>
    </location>
</feature>
<dbReference type="Pfam" id="PF01339">
    <property type="entry name" value="CheB_methylest"/>
    <property type="match status" value="1"/>
</dbReference>
<feature type="active site" evidence="4 5">
    <location>
        <position position="229"/>
    </location>
</feature>
<dbReference type="Pfam" id="PF00072">
    <property type="entry name" value="Response_reg"/>
    <property type="match status" value="1"/>
</dbReference>
<reference evidence="10" key="1">
    <citation type="submission" date="2021-04" db="EMBL/GenBank/DDBJ databases">
        <title>Oceanospirillales bacteria with DddD are important DMSP degraders in coastal seawater.</title>
        <authorList>
            <person name="Liu J."/>
        </authorList>
    </citation>
    <scope>NUCLEOTIDE SEQUENCE</scope>
    <source>
        <strain evidence="10">GY6</strain>
    </source>
</reference>
<keyword evidence="4 6" id="KW-0597">Phosphoprotein</keyword>
<comment type="similarity">
    <text evidence="4">Belongs to the CheB family.</text>
</comment>
<dbReference type="EC" id="3.5.1.44" evidence="4"/>
<evidence type="ECO:0000256" key="3">
    <source>
        <dbReference type="ARBA" id="ARBA00048267"/>
    </source>
</evidence>
<dbReference type="CDD" id="cd16432">
    <property type="entry name" value="CheB_Rec"/>
    <property type="match status" value="1"/>
</dbReference>
<dbReference type="InterPro" id="IPR035909">
    <property type="entry name" value="CheB_C"/>
</dbReference>
<evidence type="ECO:0000256" key="2">
    <source>
        <dbReference type="ARBA" id="ARBA00022801"/>
    </source>
</evidence>
<evidence type="ECO:0000256" key="6">
    <source>
        <dbReference type="PROSITE-ProRule" id="PRU00169"/>
    </source>
</evidence>
<feature type="domain" description="CheB-type methylesterase" evidence="9">
    <location>
        <begin position="192"/>
        <end position="380"/>
    </location>
</feature>
<keyword evidence="2 4" id="KW-0378">Hydrolase</keyword>
<comment type="catalytic activity">
    <reaction evidence="3 4">
        <text>[protein]-L-glutamate 5-O-methyl ester + H2O = L-glutamyl-[protein] + methanol + H(+)</text>
        <dbReference type="Rhea" id="RHEA:23236"/>
        <dbReference type="Rhea" id="RHEA-COMP:10208"/>
        <dbReference type="Rhea" id="RHEA-COMP:10311"/>
        <dbReference type="ChEBI" id="CHEBI:15377"/>
        <dbReference type="ChEBI" id="CHEBI:15378"/>
        <dbReference type="ChEBI" id="CHEBI:17790"/>
        <dbReference type="ChEBI" id="CHEBI:29973"/>
        <dbReference type="ChEBI" id="CHEBI:82795"/>
        <dbReference type="EC" id="3.1.1.61"/>
    </reaction>
</comment>
<feature type="active site" evidence="4 5">
    <location>
        <position position="324"/>
    </location>
</feature>
<gene>
    <name evidence="4" type="primary">cheB</name>
    <name evidence="10" type="ORF">KDX31_15525</name>
</gene>
<dbReference type="InterPro" id="IPR011006">
    <property type="entry name" value="CheY-like_superfamily"/>
</dbReference>
<dbReference type="PROSITE" id="PS50110">
    <property type="entry name" value="RESPONSE_REGULATORY"/>
    <property type="match status" value="1"/>
</dbReference>
<dbReference type="InterPro" id="IPR001789">
    <property type="entry name" value="Sig_transdc_resp-reg_receiver"/>
</dbReference>
<proteinExistence type="inferred from homology"/>
<dbReference type="Proteomes" id="UP001059950">
    <property type="component" value="Chromosome"/>
</dbReference>
<dbReference type="SUPFAM" id="SSF52172">
    <property type="entry name" value="CheY-like"/>
    <property type="match status" value="1"/>
</dbReference>
<dbReference type="SUPFAM" id="SSF52738">
    <property type="entry name" value="Methylesterase CheB, C-terminal domain"/>
    <property type="match status" value="1"/>
</dbReference>
<evidence type="ECO:0000256" key="1">
    <source>
        <dbReference type="ARBA" id="ARBA00022500"/>
    </source>
</evidence>
<dbReference type="SMART" id="SM00448">
    <property type="entry name" value="REC"/>
    <property type="match status" value="1"/>
</dbReference>
<sequence>MAVRVLVVDDSVFFRNRIKQILAHHPDIEVVDTAKNGAEAVAKVKLLHPDVVTMDVEMPEMDGITALKQIMAENPCQVVMLSTLTRRSAAVTLEALSLGAADYMEKDAREWVAGSGQSDAGAVEKILAEKILALGGRKPRPGLHSRPEPVAKPGAALRAPVSTAALTRPSTQLTEPKSSSQFVKRDGKVRIPDCGIVSIGSSTGGPAALQFILTQIPADFPVPVLITQHMPKAFTSVFAKRLDDLCAVTVKEAENGDKLIAGHVYLAPGGQQMILDPSNAGKLIIRESDERMTYKPSVDLTFASVAKGYGRRAVALVLTGMGADGCDGARLLKTVGATVWAQDKESCTIFGMPKAVIDAELADAVLNLDSIRQLFKHWGH</sequence>
<evidence type="ECO:0000313" key="10">
    <source>
        <dbReference type="EMBL" id="UTW02743.1"/>
    </source>
</evidence>
<organism evidence="10 11">
    <name type="scientific">Amphritea atlantica</name>
    <dbReference type="NCBI Taxonomy" id="355243"/>
    <lineage>
        <taxon>Bacteria</taxon>
        <taxon>Pseudomonadati</taxon>
        <taxon>Pseudomonadota</taxon>
        <taxon>Gammaproteobacteria</taxon>
        <taxon>Oceanospirillales</taxon>
        <taxon>Oceanospirillaceae</taxon>
        <taxon>Amphritea</taxon>
    </lineage>
</organism>
<dbReference type="EC" id="3.1.1.61" evidence="4"/>
<dbReference type="InterPro" id="IPR008248">
    <property type="entry name" value="CheB-like"/>
</dbReference>
<dbReference type="PANTHER" id="PTHR42872">
    <property type="entry name" value="PROTEIN-GLUTAMATE METHYLESTERASE/PROTEIN-GLUTAMINE GLUTAMINASE"/>
    <property type="match status" value="1"/>
</dbReference>
<name>A0ABY5GS18_9GAMM</name>